<sequence>MTNENKPALPESVQRLLGAGDCVESRDLYAWLNDALQAQASGQAVPSLYVWWSDDGERIRAFSRGGAQVKRLREQIGREPDVFVSPAAAQKAEPSDGHIVALKILRESYNPGHGPVSALRAAALDAAIAALSRYGAQPAADHSNLLRRWLDFGTGQRLARHLVADTQAVLAAQPAASAEPVRAAAESLMAAYRAKYRRGIGLIKLNAPLLDEFKALSTALHVTPVAPVTAQAPQPVYLGATIADRLDSMADDQPAGSQAQSDLFAAATVWRKHVAGPGAQAPQDERAEFEAWARTQSETWLIVGGLTWSPGTNDYASARTNAAWAAWQVRAAQAPASFQARVQPWMMECFGAEISADREERNHRFLEEALELVQACGCTATEAHQLVDYVFGRPVGEPAQETGGVMVTLAALCLANGLDMYEAGERELARISVPETVAKIRAKQAAKPRHSPLPQAPAAAGDALTQAARDVLAERQHQVEIGYDAAHDDEHVNDEIAALATLYMMPPAARQWPATETGYGDTWGRAIVPEGWHAEHNQPRRKELVMAVAMGLAEIERLDRAAMSTGREVQP</sequence>
<proteinExistence type="predicted"/>
<evidence type="ECO:0000313" key="2">
    <source>
        <dbReference type="Proteomes" id="UP000077037"/>
    </source>
</evidence>
<evidence type="ECO:0000313" key="1">
    <source>
        <dbReference type="EMBL" id="SAI59088.1"/>
    </source>
</evidence>
<reference evidence="1 2" key="1">
    <citation type="submission" date="2016-03" db="EMBL/GenBank/DDBJ databases">
        <authorList>
            <consortium name="Pathogen Informatics"/>
        </authorList>
    </citation>
    <scope>NUCLEOTIDE SEQUENCE [LARGE SCALE GENOMIC DNA]</scope>
    <source>
        <strain evidence="1 2">NCTC13364</strain>
    </source>
</reference>
<dbReference type="EMBL" id="FKBS01000029">
    <property type="protein sequence ID" value="SAI59088.1"/>
    <property type="molecule type" value="Genomic_DNA"/>
</dbReference>
<dbReference type="Proteomes" id="UP000077037">
    <property type="component" value="Unassembled WGS sequence"/>
</dbReference>
<name>A0A157RM90_9BORD</name>
<organism evidence="1 2">
    <name type="scientific">Bordetella ansorpii</name>
    <dbReference type="NCBI Taxonomy" id="288768"/>
    <lineage>
        <taxon>Bacteria</taxon>
        <taxon>Pseudomonadati</taxon>
        <taxon>Pseudomonadota</taxon>
        <taxon>Betaproteobacteria</taxon>
        <taxon>Burkholderiales</taxon>
        <taxon>Alcaligenaceae</taxon>
        <taxon>Bordetella</taxon>
    </lineage>
</organism>
<accession>A0A157RM90</accession>
<evidence type="ECO:0008006" key="3">
    <source>
        <dbReference type="Google" id="ProtNLM"/>
    </source>
</evidence>
<dbReference type="RefSeq" id="WP_218188632.1">
    <property type="nucleotide sequence ID" value="NZ_FKBS01000029.1"/>
</dbReference>
<dbReference type="AlphaFoldDB" id="A0A157RM90"/>
<gene>
    <name evidence="1" type="ORF">SAMEA1982600_05218</name>
</gene>
<protein>
    <recommendedName>
        <fullName evidence="3">Phage protein</fullName>
    </recommendedName>
</protein>